<accession>A0A9N9Q9G1</accession>
<evidence type="ECO:0000256" key="3">
    <source>
        <dbReference type="ARBA" id="ARBA00023125"/>
    </source>
</evidence>
<organism evidence="10 11">
    <name type="scientific">Ceutorhynchus assimilis</name>
    <name type="common">cabbage seed weevil</name>
    <dbReference type="NCBI Taxonomy" id="467358"/>
    <lineage>
        <taxon>Eukaryota</taxon>
        <taxon>Metazoa</taxon>
        <taxon>Ecdysozoa</taxon>
        <taxon>Arthropoda</taxon>
        <taxon>Hexapoda</taxon>
        <taxon>Insecta</taxon>
        <taxon>Pterygota</taxon>
        <taxon>Neoptera</taxon>
        <taxon>Endopterygota</taxon>
        <taxon>Coleoptera</taxon>
        <taxon>Polyphaga</taxon>
        <taxon>Cucujiformia</taxon>
        <taxon>Curculionidae</taxon>
        <taxon>Ceutorhynchinae</taxon>
        <taxon>Ceutorhynchus</taxon>
    </lineage>
</organism>
<name>A0A9N9Q9G1_9CUCU</name>
<dbReference type="Gene3D" id="1.10.10.60">
    <property type="entry name" value="Homeodomain-like"/>
    <property type="match status" value="1"/>
</dbReference>
<dbReference type="SMART" id="SM00389">
    <property type="entry name" value="HOX"/>
    <property type="match status" value="1"/>
</dbReference>
<dbReference type="SUPFAM" id="SSF46689">
    <property type="entry name" value="Homeodomain-like"/>
    <property type="match status" value="1"/>
</dbReference>
<dbReference type="Pfam" id="PF00046">
    <property type="entry name" value="Homeodomain"/>
    <property type="match status" value="1"/>
</dbReference>
<feature type="domain" description="Homeobox" evidence="9">
    <location>
        <begin position="143"/>
        <end position="203"/>
    </location>
</feature>
<evidence type="ECO:0000256" key="8">
    <source>
        <dbReference type="SAM" id="MobiDB-lite"/>
    </source>
</evidence>
<evidence type="ECO:0000313" key="10">
    <source>
        <dbReference type="EMBL" id="CAG9761124.1"/>
    </source>
</evidence>
<reference evidence="10" key="1">
    <citation type="submission" date="2022-01" db="EMBL/GenBank/DDBJ databases">
        <authorList>
            <person name="King R."/>
        </authorList>
    </citation>
    <scope>NUCLEOTIDE SEQUENCE</scope>
</reference>
<comment type="subcellular location">
    <subcellularLocation>
        <location evidence="1 6 7">Nucleus</location>
    </subcellularLocation>
</comment>
<dbReference type="GO" id="GO:0005634">
    <property type="term" value="C:nucleus"/>
    <property type="evidence" value="ECO:0007669"/>
    <property type="project" value="UniProtKB-SubCell"/>
</dbReference>
<proteinExistence type="predicted"/>
<dbReference type="InterPro" id="IPR050394">
    <property type="entry name" value="Homeobox_NK-like"/>
</dbReference>
<feature type="region of interest" description="Disordered" evidence="8">
    <location>
        <begin position="121"/>
        <end position="148"/>
    </location>
</feature>
<dbReference type="Proteomes" id="UP001152799">
    <property type="component" value="Chromosome 1"/>
</dbReference>
<dbReference type="GO" id="GO:0000978">
    <property type="term" value="F:RNA polymerase II cis-regulatory region sequence-specific DNA binding"/>
    <property type="evidence" value="ECO:0007669"/>
    <property type="project" value="TreeGrafter"/>
</dbReference>
<feature type="compositionally biased region" description="Basic residues" evidence="8">
    <location>
        <begin position="139"/>
        <end position="148"/>
    </location>
</feature>
<sequence length="266" mass="31027">MYHQSYEVTYQNNCDTTTSGNLVTPFSVKDILSMNMQTDSEYCLKKDNFAPIQEQYWDVPLYNSNDQTGSCYYNSDDTANSYGRTWNDSVYSDTSPIVQPLNPMYTCSAYHDPPREQLYERIDSPKQQVTSSKTELRKSGRQRSKRKPRVLFSQAQVYELEQRFKLQKYLTAPERELMSQALKLTPTQVKIWFQNRRYKNKRQKIVELEKKAQTEQTNGVTATETSYYVPKVPPSNYVFQNNSSSFTYTNGDFYSGGEYNMYGSLP</sequence>
<keyword evidence="3 6" id="KW-0238">DNA-binding</keyword>
<feature type="DNA-binding region" description="Homeobox" evidence="6">
    <location>
        <begin position="145"/>
        <end position="204"/>
    </location>
</feature>
<dbReference type="PROSITE" id="PS50071">
    <property type="entry name" value="HOMEOBOX_2"/>
    <property type="match status" value="1"/>
</dbReference>
<evidence type="ECO:0000313" key="11">
    <source>
        <dbReference type="Proteomes" id="UP001152799"/>
    </source>
</evidence>
<dbReference type="PANTHER" id="PTHR24340">
    <property type="entry name" value="HOMEOBOX PROTEIN NKX"/>
    <property type="match status" value="1"/>
</dbReference>
<evidence type="ECO:0000256" key="7">
    <source>
        <dbReference type="RuleBase" id="RU000682"/>
    </source>
</evidence>
<dbReference type="EMBL" id="OU892277">
    <property type="protein sequence ID" value="CAG9761124.1"/>
    <property type="molecule type" value="Genomic_DNA"/>
</dbReference>
<keyword evidence="11" id="KW-1185">Reference proteome</keyword>
<dbReference type="InterPro" id="IPR001356">
    <property type="entry name" value="HD"/>
</dbReference>
<gene>
    <name evidence="10" type="ORF">CEUTPL_LOCUS1835</name>
</gene>
<dbReference type="InterPro" id="IPR017970">
    <property type="entry name" value="Homeobox_CS"/>
</dbReference>
<dbReference type="GO" id="GO:0000981">
    <property type="term" value="F:DNA-binding transcription factor activity, RNA polymerase II-specific"/>
    <property type="evidence" value="ECO:0007669"/>
    <property type="project" value="InterPro"/>
</dbReference>
<dbReference type="InterPro" id="IPR009057">
    <property type="entry name" value="Homeodomain-like_sf"/>
</dbReference>
<evidence type="ECO:0000256" key="6">
    <source>
        <dbReference type="PROSITE-ProRule" id="PRU00108"/>
    </source>
</evidence>
<evidence type="ECO:0000259" key="9">
    <source>
        <dbReference type="PROSITE" id="PS50071"/>
    </source>
</evidence>
<keyword evidence="4 6" id="KW-0371">Homeobox</keyword>
<dbReference type="InterPro" id="IPR020479">
    <property type="entry name" value="HD_metazoa"/>
</dbReference>
<dbReference type="AlphaFoldDB" id="A0A9N9Q9G1"/>
<dbReference type="OrthoDB" id="6159439at2759"/>
<dbReference type="CDD" id="cd00086">
    <property type="entry name" value="homeodomain"/>
    <property type="match status" value="1"/>
</dbReference>
<evidence type="ECO:0000256" key="5">
    <source>
        <dbReference type="ARBA" id="ARBA00023242"/>
    </source>
</evidence>
<protein>
    <recommendedName>
        <fullName evidence="9">Homeobox domain-containing protein</fullName>
    </recommendedName>
</protein>
<dbReference type="PROSITE" id="PS00027">
    <property type="entry name" value="HOMEOBOX_1"/>
    <property type="match status" value="1"/>
</dbReference>
<dbReference type="GO" id="GO:0030154">
    <property type="term" value="P:cell differentiation"/>
    <property type="evidence" value="ECO:0007669"/>
    <property type="project" value="TreeGrafter"/>
</dbReference>
<evidence type="ECO:0000256" key="2">
    <source>
        <dbReference type="ARBA" id="ARBA00022473"/>
    </source>
</evidence>
<evidence type="ECO:0000256" key="4">
    <source>
        <dbReference type="ARBA" id="ARBA00023155"/>
    </source>
</evidence>
<dbReference type="PRINTS" id="PR00024">
    <property type="entry name" value="HOMEOBOX"/>
</dbReference>
<keyword evidence="2" id="KW-0217">Developmental protein</keyword>
<evidence type="ECO:0000256" key="1">
    <source>
        <dbReference type="ARBA" id="ARBA00004123"/>
    </source>
</evidence>
<dbReference type="PANTHER" id="PTHR24340:SF41">
    <property type="entry name" value="MUSCLE-SPECIFIC HOMEOBOX PROTEIN TINMAN-RELATED"/>
    <property type="match status" value="1"/>
</dbReference>
<keyword evidence="5 6" id="KW-0539">Nucleus</keyword>